<dbReference type="Gene3D" id="3.40.50.300">
    <property type="entry name" value="P-loop containing nucleotide triphosphate hydrolases"/>
    <property type="match status" value="2"/>
</dbReference>
<dbReference type="GO" id="GO:0005524">
    <property type="term" value="F:ATP binding"/>
    <property type="evidence" value="ECO:0007669"/>
    <property type="project" value="UniProtKB-KW"/>
</dbReference>
<keyword evidence="2" id="KW-0813">Transport</keyword>
<evidence type="ECO:0000256" key="7">
    <source>
        <dbReference type="ARBA" id="ARBA00022967"/>
    </source>
</evidence>
<organism evidence="11 12">
    <name type="scientific">Allonocardiopsis opalescens</name>
    <dbReference type="NCBI Taxonomy" id="1144618"/>
    <lineage>
        <taxon>Bacteria</taxon>
        <taxon>Bacillati</taxon>
        <taxon>Actinomycetota</taxon>
        <taxon>Actinomycetes</taxon>
        <taxon>Streptosporangiales</taxon>
        <taxon>Allonocardiopsis</taxon>
    </lineage>
</organism>
<keyword evidence="5" id="KW-0547">Nucleotide-binding</keyword>
<dbReference type="FunFam" id="3.40.50.300:FF:000127">
    <property type="entry name" value="Ribose import ATP-binding protein RbsA"/>
    <property type="match status" value="1"/>
</dbReference>
<dbReference type="Proteomes" id="UP000237846">
    <property type="component" value="Unassembled WGS sequence"/>
</dbReference>
<dbReference type="AlphaFoldDB" id="A0A2T0QCN6"/>
<evidence type="ECO:0000256" key="9">
    <source>
        <dbReference type="SAM" id="MobiDB-lite"/>
    </source>
</evidence>
<dbReference type="PANTHER" id="PTHR43790">
    <property type="entry name" value="CARBOHYDRATE TRANSPORT ATP-BINDING PROTEIN MG119-RELATED"/>
    <property type="match status" value="1"/>
</dbReference>
<reference evidence="11 12" key="1">
    <citation type="submission" date="2018-03" db="EMBL/GenBank/DDBJ databases">
        <title>Genomic Encyclopedia of Archaeal and Bacterial Type Strains, Phase II (KMG-II): from individual species to whole genera.</title>
        <authorList>
            <person name="Goeker M."/>
        </authorList>
    </citation>
    <scope>NUCLEOTIDE SEQUENCE [LARGE SCALE GENOMIC DNA]</scope>
    <source>
        <strain evidence="11 12">DSM 45601</strain>
    </source>
</reference>
<comment type="caution">
    <text evidence="11">The sequence shown here is derived from an EMBL/GenBank/DDBJ whole genome shotgun (WGS) entry which is preliminary data.</text>
</comment>
<dbReference type="PANTHER" id="PTHR43790:SF9">
    <property type="entry name" value="GALACTOFURANOSE TRANSPORTER ATP-BINDING PROTEIN YTFR"/>
    <property type="match status" value="1"/>
</dbReference>
<dbReference type="PROSITE" id="PS00211">
    <property type="entry name" value="ABC_TRANSPORTER_1"/>
    <property type="match status" value="1"/>
</dbReference>
<evidence type="ECO:0000256" key="2">
    <source>
        <dbReference type="ARBA" id="ARBA00022448"/>
    </source>
</evidence>
<dbReference type="GO" id="GO:0005886">
    <property type="term" value="C:plasma membrane"/>
    <property type="evidence" value="ECO:0007669"/>
    <property type="project" value="UniProtKB-SubCell"/>
</dbReference>
<feature type="compositionally biased region" description="Low complexity" evidence="9">
    <location>
        <begin position="14"/>
        <end position="27"/>
    </location>
</feature>
<evidence type="ECO:0000256" key="3">
    <source>
        <dbReference type="ARBA" id="ARBA00022475"/>
    </source>
</evidence>
<keyword evidence="3" id="KW-1003">Cell membrane</keyword>
<dbReference type="SMART" id="SM00382">
    <property type="entry name" value="AAA"/>
    <property type="match status" value="2"/>
</dbReference>
<name>A0A2T0QCN6_9ACTN</name>
<evidence type="ECO:0000256" key="5">
    <source>
        <dbReference type="ARBA" id="ARBA00022741"/>
    </source>
</evidence>
<evidence type="ECO:0000256" key="8">
    <source>
        <dbReference type="ARBA" id="ARBA00023136"/>
    </source>
</evidence>
<dbReference type="InterPro" id="IPR003593">
    <property type="entry name" value="AAA+_ATPase"/>
</dbReference>
<gene>
    <name evidence="11" type="ORF">CLV72_101298</name>
</gene>
<dbReference type="EMBL" id="PVZC01000001">
    <property type="protein sequence ID" value="PRY01714.1"/>
    <property type="molecule type" value="Genomic_DNA"/>
</dbReference>
<dbReference type="InterPro" id="IPR050107">
    <property type="entry name" value="ABC_carbohydrate_import_ATPase"/>
</dbReference>
<feature type="domain" description="ABC transporter" evidence="10">
    <location>
        <begin position="301"/>
        <end position="540"/>
    </location>
</feature>
<evidence type="ECO:0000259" key="10">
    <source>
        <dbReference type="PROSITE" id="PS50893"/>
    </source>
</evidence>
<evidence type="ECO:0000313" key="11">
    <source>
        <dbReference type="EMBL" id="PRY01714.1"/>
    </source>
</evidence>
<dbReference type="InterPro" id="IPR017871">
    <property type="entry name" value="ABC_transporter-like_CS"/>
</dbReference>
<proteinExistence type="predicted"/>
<keyword evidence="8" id="KW-0472">Membrane</keyword>
<dbReference type="SUPFAM" id="SSF52540">
    <property type="entry name" value="P-loop containing nucleoside triphosphate hydrolases"/>
    <property type="match status" value="2"/>
</dbReference>
<dbReference type="CDD" id="cd03215">
    <property type="entry name" value="ABC_Carb_Monos_II"/>
    <property type="match status" value="1"/>
</dbReference>
<protein>
    <submittedName>
        <fullName evidence="11">Monosaccharide ABC transporter ATP-binding protein (CUT2 family)</fullName>
    </submittedName>
</protein>
<keyword evidence="6 11" id="KW-0067">ATP-binding</keyword>
<dbReference type="GO" id="GO:0016887">
    <property type="term" value="F:ATP hydrolysis activity"/>
    <property type="evidence" value="ECO:0007669"/>
    <property type="project" value="InterPro"/>
</dbReference>
<dbReference type="PROSITE" id="PS50893">
    <property type="entry name" value="ABC_TRANSPORTER_2"/>
    <property type="match status" value="2"/>
</dbReference>
<sequence>MGVNEVTEPGPGRGTAPTGGAAPSDPAGAGGSGQSRSSHRPQAPQTSEPAPLLRMTGIEKSFLGVRVLHGVGLDLRAGEVHALVGENGAGKSTLMKVLAGVHRPDAGRIELDGAPVRFEHPLQAQRAGVSTVFQEFNLLPERSVAENVFLGREPRRRGLVDGRRMTADTEALLGELGIERLDPGARVRNLSVAEQQVVEIVKAVSRDARIISMDEPTAALAGAEVELLYRLVRRLRERGVAVLYVSHRLKEIFELGDRITVLKDGRLVDTADVAASTPDELVRKMVGRPMSAFFPDRAAGAAPGPVRLRVEGGGNEQLDGIDLELRGGEIVGLAGLQGSGRTELAQALFGIGRFTRGRMWVDGRPVLPRSPRQAVRAGLALVSEDRKAEGLALNQPVLANARMVLDAVLPGSAGRRARRVPEILSSLELVARGLDQEVRFLSGGNQQKVVMAKWLATEPAVMVLDEPTRGVDVGARQALYTRVRELADAGVAVLLISSELSEVLGMADRILVLYDGRIAGELPAGAEEEAVMALATGRAARGAAR</sequence>
<evidence type="ECO:0000256" key="1">
    <source>
        <dbReference type="ARBA" id="ARBA00004202"/>
    </source>
</evidence>
<dbReference type="CDD" id="cd03216">
    <property type="entry name" value="ABC_Carb_Monos_I"/>
    <property type="match status" value="1"/>
</dbReference>
<dbReference type="InterPro" id="IPR003439">
    <property type="entry name" value="ABC_transporter-like_ATP-bd"/>
</dbReference>
<evidence type="ECO:0000256" key="4">
    <source>
        <dbReference type="ARBA" id="ARBA00022737"/>
    </source>
</evidence>
<feature type="domain" description="ABC transporter" evidence="10">
    <location>
        <begin position="53"/>
        <end position="289"/>
    </location>
</feature>
<dbReference type="InterPro" id="IPR027417">
    <property type="entry name" value="P-loop_NTPase"/>
</dbReference>
<evidence type="ECO:0000256" key="6">
    <source>
        <dbReference type="ARBA" id="ARBA00022840"/>
    </source>
</evidence>
<keyword evidence="12" id="KW-1185">Reference proteome</keyword>
<keyword evidence="7" id="KW-1278">Translocase</keyword>
<accession>A0A2T0QCN6</accession>
<evidence type="ECO:0000313" key="12">
    <source>
        <dbReference type="Proteomes" id="UP000237846"/>
    </source>
</evidence>
<keyword evidence="4" id="KW-0677">Repeat</keyword>
<comment type="subcellular location">
    <subcellularLocation>
        <location evidence="1">Cell membrane</location>
        <topology evidence="1">Peripheral membrane protein</topology>
    </subcellularLocation>
</comment>
<dbReference type="Pfam" id="PF00005">
    <property type="entry name" value="ABC_tran"/>
    <property type="match status" value="2"/>
</dbReference>
<feature type="region of interest" description="Disordered" evidence="9">
    <location>
        <begin position="1"/>
        <end position="53"/>
    </location>
</feature>